<dbReference type="InterPro" id="IPR027417">
    <property type="entry name" value="P-loop_NTPase"/>
</dbReference>
<dbReference type="OrthoDB" id="9804758at2"/>
<sequence length="173" mass="18536">MSANYFIVLGICGTSGSGKTTLLEAVLPRLREAGLTVSVIKHSHHDLQLDTPGKDSFRHRQAGAGEVMVVSPHRFGLFAETAAELTLDQQLSRLSPCDLVLLEGHKAQPVPKLEIHRPALGKPPLFESDPSIIAVASDGALDAPCLALDLNDPSAVARFIMDWLAQRKAASRA</sequence>
<dbReference type="PANTHER" id="PTHR40072">
    <property type="entry name" value="MOLYBDOPTERIN-GUANINE DINUCLEOTIDE BIOSYNTHESIS ADAPTER PROTEIN-RELATED"/>
    <property type="match status" value="1"/>
</dbReference>
<dbReference type="InterPro" id="IPR052539">
    <property type="entry name" value="MGD_biosynthesis_adapter"/>
</dbReference>
<evidence type="ECO:0000313" key="2">
    <source>
        <dbReference type="EMBL" id="PRP71195.1"/>
    </source>
</evidence>
<organism evidence="2 3">
    <name type="scientific">Chromobacterium amazonense</name>
    <dbReference type="NCBI Taxonomy" id="1382803"/>
    <lineage>
        <taxon>Bacteria</taxon>
        <taxon>Pseudomonadati</taxon>
        <taxon>Pseudomonadota</taxon>
        <taxon>Betaproteobacteria</taxon>
        <taxon>Neisseriales</taxon>
        <taxon>Chromobacteriaceae</taxon>
        <taxon>Chromobacterium</taxon>
    </lineage>
</organism>
<dbReference type="InterPro" id="IPR004435">
    <property type="entry name" value="MobB_dom"/>
</dbReference>
<dbReference type="Pfam" id="PF03205">
    <property type="entry name" value="MobB"/>
    <property type="match status" value="1"/>
</dbReference>
<dbReference type="PANTHER" id="PTHR40072:SF1">
    <property type="entry name" value="MOLYBDOPTERIN-GUANINE DINUCLEOTIDE BIOSYNTHESIS ADAPTER PROTEIN"/>
    <property type="match status" value="1"/>
</dbReference>
<comment type="caution">
    <text evidence="2">The sequence shown here is derived from an EMBL/GenBank/DDBJ whole genome shotgun (WGS) entry which is preliminary data.</text>
</comment>
<dbReference type="RefSeq" id="WP_106076439.1">
    <property type="nucleotide sequence ID" value="NZ_MTBD01000017.1"/>
</dbReference>
<dbReference type="Proteomes" id="UP000239469">
    <property type="component" value="Unassembled WGS sequence"/>
</dbReference>
<dbReference type="NCBIfam" id="TIGR00176">
    <property type="entry name" value="mobB"/>
    <property type="match status" value="1"/>
</dbReference>
<proteinExistence type="predicted"/>
<evidence type="ECO:0000259" key="1">
    <source>
        <dbReference type="Pfam" id="PF03205"/>
    </source>
</evidence>
<accession>A0A2S9X693</accession>
<protein>
    <submittedName>
        <fullName evidence="2">Molybdopterin-guanine dinucleotide biosynthesis protein B</fullName>
    </submittedName>
</protein>
<dbReference type="Gene3D" id="3.40.50.300">
    <property type="entry name" value="P-loop containing nucleotide triphosphate hydrolases"/>
    <property type="match status" value="1"/>
</dbReference>
<dbReference type="GO" id="GO:0005525">
    <property type="term" value="F:GTP binding"/>
    <property type="evidence" value="ECO:0007669"/>
    <property type="project" value="InterPro"/>
</dbReference>
<dbReference type="GO" id="GO:0006777">
    <property type="term" value="P:Mo-molybdopterin cofactor biosynthetic process"/>
    <property type="evidence" value="ECO:0007669"/>
    <property type="project" value="InterPro"/>
</dbReference>
<dbReference type="AlphaFoldDB" id="A0A2S9X693"/>
<feature type="domain" description="Molybdopterin-guanine dinucleotide biosynthesis protein B (MobB)" evidence="1">
    <location>
        <begin position="8"/>
        <end position="138"/>
    </location>
</feature>
<evidence type="ECO:0000313" key="3">
    <source>
        <dbReference type="Proteomes" id="UP000239469"/>
    </source>
</evidence>
<name>A0A2S9X693_9NEIS</name>
<gene>
    <name evidence="2" type="ORF">BUE93_08285</name>
</gene>
<reference evidence="2 3" key="1">
    <citation type="submission" date="2017-01" db="EMBL/GenBank/DDBJ databases">
        <title>New insights into the genetic diversity of Chromobacterium isolated from tropical freshwater lake.</title>
        <authorList>
            <person name="Santos A.B."/>
            <person name="Nascimento A.M."/>
            <person name="Da Silva P.C."/>
        </authorList>
    </citation>
    <scope>NUCLEOTIDE SEQUENCE [LARGE SCALE GENOMIC DNA]</scope>
    <source>
        <strain evidence="2 3">56AF</strain>
    </source>
</reference>
<dbReference type="CDD" id="cd03116">
    <property type="entry name" value="MobB"/>
    <property type="match status" value="1"/>
</dbReference>
<dbReference type="EMBL" id="MTBD01000017">
    <property type="protein sequence ID" value="PRP71195.1"/>
    <property type="molecule type" value="Genomic_DNA"/>
</dbReference>
<dbReference type="SUPFAM" id="SSF52540">
    <property type="entry name" value="P-loop containing nucleoside triphosphate hydrolases"/>
    <property type="match status" value="1"/>
</dbReference>